<sequence>MNKLGFQSGMKTFEHQLRSLSGSLSGSSPKNYHHQMTSSRPSPSSSDSFSMGSFANLKLTAEKLVKEQASVKTDLEMANLKVKKSLEHIHALEEKLQNAINENAKLKVKQKEDTKLWKGLESKFSSTKALCDQLTETLQYLAGQVRDAEQDKKVFEDKLSASSNAFESLQLQLSGLSVKLEAGEENIRKSEEQLVELRMEKEEKEKAYMEEYSRITSRIEEKDSLIQDLEGAIAEKKLCLESLTSHLEEVQHDLNLKEDICRELRVTQENLEREKHSLQSSNSDYATSLEQSGQDLKCLEDSVRRLMEKSVELDKYSLVVSNHVIQFNSASETWYKLVQQEKDLTLKHAQRQFDQLHDCFSRVTSENGAFRSENEEVKKKVVELQKGQEVLMVQHAEECRLTEERIRNLESEIQVLISKKAAAESVVAKLEKNIEQLSETSSLSETKVQDLLLKISVLESENQDVQDHFQVNLQGKSEEIEALQKEILRQEQLVDSLGKQVNQLQENLEEKEQLHLQYKEREKQLEDEKLEAQASLAASENTLTEAKKQYDLMLESKQMELTKHLKEISQRNDQAINDIRRKFELEKLEIVNVEKEKKDKLVQEMETKCEQKLVDSREESKQYLIHVQEEHTSLISRIKQEHDKKVSDLRADHSEELRQVRLQAEDELREKSMLLRKEHEGQIRALRCQHEDECQKLQEELELQKSKEERQRALLQLQWKVMDGNPPEDQEVNSKKAYSISSIKKRDSDGKNRNQSTVIRSDKEGKMTNKTLESSPLLRATQTPVSNLLKKVEKVDTGGIKHSRKVTHQEYEVETANGEIISKRRKTKSTVMFGEPRKQKRMTTPRATPRAAPRATPRAAPRAAPRPTPRTRASKDAVEVTKGGRHSRPSNIGDLFSEGSLNPYADDPYAFD</sequence>
<dbReference type="SUPFAM" id="SSF57997">
    <property type="entry name" value="Tropomyosin"/>
    <property type="match status" value="1"/>
</dbReference>
<evidence type="ECO:0000256" key="3">
    <source>
        <dbReference type="SAM" id="MobiDB-lite"/>
    </source>
</evidence>
<feature type="coiled-coil region" evidence="2">
    <location>
        <begin position="392"/>
        <end position="549"/>
    </location>
</feature>
<feature type="compositionally biased region" description="Low complexity" evidence="3">
    <location>
        <begin position="38"/>
        <end position="49"/>
    </location>
</feature>
<reference evidence="4 5" key="1">
    <citation type="submission" date="2020-10" db="EMBL/GenBank/DDBJ databases">
        <title>The Coptis chinensis genome and diversification of protoberbering-type alkaloids.</title>
        <authorList>
            <person name="Wang B."/>
            <person name="Shu S."/>
            <person name="Song C."/>
            <person name="Liu Y."/>
        </authorList>
    </citation>
    <scope>NUCLEOTIDE SEQUENCE [LARGE SCALE GENOMIC DNA]</scope>
    <source>
        <strain evidence="4">HL-2020</strain>
        <tissue evidence="4">Leaf</tissue>
    </source>
</reference>
<dbReference type="GO" id="GO:0007131">
    <property type="term" value="P:reciprocal meiotic recombination"/>
    <property type="evidence" value="ECO:0007669"/>
    <property type="project" value="TreeGrafter"/>
</dbReference>
<name>A0A835I404_9MAGN</name>
<protein>
    <recommendedName>
        <fullName evidence="6">Synaptonemal complex protein 1</fullName>
    </recommendedName>
</protein>
<evidence type="ECO:0000313" key="4">
    <source>
        <dbReference type="EMBL" id="KAF9610184.1"/>
    </source>
</evidence>
<evidence type="ECO:0000256" key="1">
    <source>
        <dbReference type="ARBA" id="ARBA00023054"/>
    </source>
</evidence>
<organism evidence="4 5">
    <name type="scientific">Coptis chinensis</name>
    <dbReference type="NCBI Taxonomy" id="261450"/>
    <lineage>
        <taxon>Eukaryota</taxon>
        <taxon>Viridiplantae</taxon>
        <taxon>Streptophyta</taxon>
        <taxon>Embryophyta</taxon>
        <taxon>Tracheophyta</taxon>
        <taxon>Spermatophyta</taxon>
        <taxon>Magnoliopsida</taxon>
        <taxon>Ranunculales</taxon>
        <taxon>Ranunculaceae</taxon>
        <taxon>Coptidoideae</taxon>
        <taxon>Coptis</taxon>
    </lineage>
</organism>
<evidence type="ECO:0000313" key="5">
    <source>
        <dbReference type="Proteomes" id="UP000631114"/>
    </source>
</evidence>
<dbReference type="PANTHER" id="PTHR23160">
    <property type="entry name" value="SYNAPTONEMAL COMPLEX PROTEIN-RELATED"/>
    <property type="match status" value="1"/>
</dbReference>
<feature type="coiled-coil region" evidence="2">
    <location>
        <begin position="75"/>
        <end position="207"/>
    </location>
</feature>
<dbReference type="AlphaFoldDB" id="A0A835I404"/>
<evidence type="ECO:0008006" key="6">
    <source>
        <dbReference type="Google" id="ProtNLM"/>
    </source>
</evidence>
<feature type="region of interest" description="Disordered" evidence="3">
    <location>
        <begin position="20"/>
        <end position="49"/>
    </location>
</feature>
<keyword evidence="1 2" id="KW-0175">Coiled coil</keyword>
<gene>
    <name evidence="4" type="ORF">IFM89_020693</name>
</gene>
<keyword evidence="5" id="KW-1185">Reference proteome</keyword>
<dbReference type="OrthoDB" id="783434at2759"/>
<dbReference type="EMBL" id="JADFTS010000004">
    <property type="protein sequence ID" value="KAF9610184.1"/>
    <property type="molecule type" value="Genomic_DNA"/>
</dbReference>
<accession>A0A835I404</accession>
<dbReference type="PANTHER" id="PTHR23160:SF3">
    <property type="entry name" value="SYNAPTONEMAL COMPLEX PROTEIN 1-RELATED"/>
    <property type="match status" value="1"/>
</dbReference>
<comment type="caution">
    <text evidence="4">The sequence shown here is derived from an EMBL/GenBank/DDBJ whole genome shotgun (WGS) entry which is preliminary data.</text>
</comment>
<evidence type="ECO:0000256" key="2">
    <source>
        <dbReference type="SAM" id="Coils"/>
    </source>
</evidence>
<dbReference type="Proteomes" id="UP000631114">
    <property type="component" value="Unassembled WGS sequence"/>
</dbReference>
<feature type="region of interest" description="Disordered" evidence="3">
    <location>
        <begin position="721"/>
        <end position="773"/>
    </location>
</feature>
<feature type="region of interest" description="Disordered" evidence="3">
    <location>
        <begin position="825"/>
        <end position="912"/>
    </location>
</feature>
<feature type="coiled-coil region" evidence="2">
    <location>
        <begin position="254"/>
        <end position="309"/>
    </location>
</feature>
<feature type="compositionally biased region" description="Low complexity" evidence="3">
    <location>
        <begin position="844"/>
        <end position="865"/>
    </location>
</feature>
<feature type="coiled-coil region" evidence="2">
    <location>
        <begin position="650"/>
        <end position="718"/>
    </location>
</feature>
<proteinExistence type="predicted"/>